<evidence type="ECO:0000313" key="1">
    <source>
        <dbReference type="EMBL" id="MCQ8240749.1"/>
    </source>
</evidence>
<comment type="caution">
    <text evidence="1">The sequence shown here is derived from an EMBL/GenBank/DDBJ whole genome shotgun (WGS) entry which is preliminary data.</text>
</comment>
<protein>
    <submittedName>
        <fullName evidence="1">Glycosyltransferase family 2 protein</fullName>
    </submittedName>
</protein>
<evidence type="ECO:0000313" key="2">
    <source>
        <dbReference type="Proteomes" id="UP001524547"/>
    </source>
</evidence>
<keyword evidence="2" id="KW-1185">Reference proteome</keyword>
<dbReference type="InterPro" id="IPR029044">
    <property type="entry name" value="Nucleotide-diphossugar_trans"/>
</dbReference>
<reference evidence="1 2" key="1">
    <citation type="submission" date="2022-06" db="EMBL/GenBank/DDBJ databases">
        <title>Rhizosaccharibacter gen. nov. sp. nov. KSS12, endophytic bacteria isolated from sugarcane.</title>
        <authorList>
            <person name="Pitiwittayakul N."/>
        </authorList>
    </citation>
    <scope>NUCLEOTIDE SEQUENCE [LARGE SCALE GENOMIC DNA]</scope>
    <source>
        <strain evidence="1 2">KSS12</strain>
    </source>
</reference>
<dbReference type="EMBL" id="JAMZEJ010000004">
    <property type="protein sequence ID" value="MCQ8240749.1"/>
    <property type="molecule type" value="Genomic_DNA"/>
</dbReference>
<dbReference type="RefSeq" id="WP_422919487.1">
    <property type="nucleotide sequence ID" value="NZ_JAMZEJ010000004.1"/>
</dbReference>
<name>A0ABT1VYE9_9PROT</name>
<gene>
    <name evidence="1" type="ORF">NFI88_07835</name>
</gene>
<proteinExistence type="predicted"/>
<accession>A0ABT1VYE9</accession>
<dbReference type="Proteomes" id="UP001524547">
    <property type="component" value="Unassembled WGS sequence"/>
</dbReference>
<organism evidence="1 2">
    <name type="scientific">Rhizosaccharibacter radicis</name>
    <dbReference type="NCBI Taxonomy" id="2782605"/>
    <lineage>
        <taxon>Bacteria</taxon>
        <taxon>Pseudomonadati</taxon>
        <taxon>Pseudomonadota</taxon>
        <taxon>Alphaproteobacteria</taxon>
        <taxon>Acetobacterales</taxon>
        <taxon>Acetobacteraceae</taxon>
        <taxon>Rhizosaccharibacter</taxon>
    </lineage>
</organism>
<dbReference type="SUPFAM" id="SSF53448">
    <property type="entry name" value="Nucleotide-diphospho-sugar transferases"/>
    <property type="match status" value="1"/>
</dbReference>
<sequence>MTAEAARATIRCRADGEQEKRPVEPCLLTLGGAGAGPLQRPFDAAVVMPTILRPSVVDALRSVLAQRDVERVQILLGLDRPGDLAPVRALEPELPSGWLLQALWPGYSTSVRHGGLSPARDGGVLRCVLSHLAHSPHVAYLDDDNWWQAEHLRALLDAVRDADWAYSYRWFVHPDTRRPVCVDQWESVGVGRGIFRERFGGFVDPNCLMIDKRRCAAALARWNEPLEGDPKAMSADRNVFNELLSLLGAPSGRPTTFYVLDPTDGMHPFRLERMGPAWDQAGRAES</sequence>